<dbReference type="EMBL" id="FMAY01000001">
    <property type="protein sequence ID" value="SCB80691.1"/>
    <property type="molecule type" value="Genomic_DNA"/>
</dbReference>
<sequence length="127" mass="14516">MQRLRLMGEGYEPQVWQEGERLTYSLPVESGFVSFDFTFEIRQPDLDVLLADDYRRAVLEIVAHTLLQRASVRINFTQSDFDKLIAETLHASPEALQTLIARVSQDHHIGIAQYAQQIMARRNGAKG</sequence>
<keyword evidence="2" id="KW-1185">Reference proteome</keyword>
<gene>
    <name evidence="1" type="ORF">GA0061071_101568</name>
</gene>
<accession>A0A1C3ZEB9</accession>
<dbReference type="OrthoDB" id="7595963at2"/>
<dbReference type="AlphaFoldDB" id="A0A1C3ZEB9"/>
<dbReference type="RefSeq" id="WP_088238201.1">
    <property type="nucleotide sequence ID" value="NZ_FMAY01000001.1"/>
</dbReference>
<name>A0A1C3ZEB9_9ENTR</name>
<reference evidence="2" key="1">
    <citation type="submission" date="2016-08" db="EMBL/GenBank/DDBJ databases">
        <authorList>
            <person name="Varghese N."/>
            <person name="Submissions Spin"/>
        </authorList>
    </citation>
    <scope>NUCLEOTIDE SEQUENCE [LARGE SCALE GENOMIC DNA]</scope>
    <source>
        <strain evidence="2">REICA_082</strain>
    </source>
</reference>
<organism evidence="1 2">
    <name type="scientific">Kosakonia oryzendophytica</name>
    <dbReference type="NCBI Taxonomy" id="1005665"/>
    <lineage>
        <taxon>Bacteria</taxon>
        <taxon>Pseudomonadati</taxon>
        <taxon>Pseudomonadota</taxon>
        <taxon>Gammaproteobacteria</taxon>
        <taxon>Enterobacterales</taxon>
        <taxon>Enterobacteriaceae</taxon>
        <taxon>Kosakonia</taxon>
    </lineage>
</organism>
<evidence type="ECO:0000313" key="1">
    <source>
        <dbReference type="EMBL" id="SCB80691.1"/>
    </source>
</evidence>
<evidence type="ECO:0000313" key="2">
    <source>
        <dbReference type="Proteomes" id="UP000198975"/>
    </source>
</evidence>
<proteinExistence type="predicted"/>
<dbReference type="Proteomes" id="UP000198975">
    <property type="component" value="Unassembled WGS sequence"/>
</dbReference>
<protein>
    <submittedName>
        <fullName evidence="1">Uncharacterized protein</fullName>
    </submittedName>
</protein>